<dbReference type="RefSeq" id="WP_073175771.1">
    <property type="nucleotide sequence ID" value="NZ_FQVE01000010.1"/>
</dbReference>
<dbReference type="EMBL" id="FQVE01000010">
    <property type="protein sequence ID" value="SHG98269.1"/>
    <property type="molecule type" value="Genomic_DNA"/>
</dbReference>
<organism evidence="2 3">
    <name type="scientific">Chryseobacterium vrystaatense</name>
    <dbReference type="NCBI Taxonomy" id="307480"/>
    <lineage>
        <taxon>Bacteria</taxon>
        <taxon>Pseudomonadati</taxon>
        <taxon>Bacteroidota</taxon>
        <taxon>Flavobacteriia</taxon>
        <taxon>Flavobacteriales</taxon>
        <taxon>Weeksellaceae</taxon>
        <taxon>Chryseobacterium group</taxon>
        <taxon>Chryseobacterium</taxon>
    </lineage>
</organism>
<name>A0A1M5P9Y0_9FLAO</name>
<evidence type="ECO:0000313" key="2">
    <source>
        <dbReference type="EMBL" id="SHG98269.1"/>
    </source>
</evidence>
<evidence type="ECO:0000256" key="1">
    <source>
        <dbReference type="SAM" id="SignalP"/>
    </source>
</evidence>
<protein>
    <submittedName>
        <fullName evidence="2">Uncharacterized protein</fullName>
    </submittedName>
</protein>
<dbReference type="Proteomes" id="UP000184108">
    <property type="component" value="Unassembled WGS sequence"/>
</dbReference>
<reference evidence="3" key="1">
    <citation type="submission" date="2016-11" db="EMBL/GenBank/DDBJ databases">
        <authorList>
            <person name="Varghese N."/>
            <person name="Submissions S."/>
        </authorList>
    </citation>
    <scope>NUCLEOTIDE SEQUENCE [LARGE SCALE GENOMIC DNA]</scope>
    <source>
        <strain evidence="3">YR203</strain>
    </source>
</reference>
<feature type="signal peptide" evidence="1">
    <location>
        <begin position="1"/>
        <end position="18"/>
    </location>
</feature>
<gene>
    <name evidence="2" type="ORF">SAMN02787073_0014</name>
</gene>
<dbReference type="AlphaFoldDB" id="A0A1M5P9Y0"/>
<proteinExistence type="predicted"/>
<keyword evidence="1" id="KW-0732">Signal</keyword>
<evidence type="ECO:0000313" key="3">
    <source>
        <dbReference type="Proteomes" id="UP000184108"/>
    </source>
</evidence>
<sequence>MKMFLFMLGLCSVSSAYAQGGMLIIQNFTTNYDFHGIIYANNNSAGAGGCYPMISSKDPEAIVVPAGATAKYEDYRHQFASSISPVTTWNVSLGPGSSVSQRPWNHASLIPGGVISANTKWSMCKFQMYHAGTSVPQTYFNGDIGGTALPCNTAPDNVATAWGNAKWFTVTSGTDVYTYLIIQ</sequence>
<feature type="chain" id="PRO_5011957347" evidence="1">
    <location>
        <begin position="19"/>
        <end position="183"/>
    </location>
</feature>
<accession>A0A1M5P9Y0</accession>